<reference evidence="1" key="1">
    <citation type="submission" date="2021-02" db="EMBL/GenBank/DDBJ databases">
        <authorList>
            <person name="Nowell W R."/>
        </authorList>
    </citation>
    <scope>NUCLEOTIDE SEQUENCE</scope>
</reference>
<dbReference type="Proteomes" id="UP000663828">
    <property type="component" value="Unassembled WGS sequence"/>
</dbReference>
<evidence type="ECO:0000313" key="3">
    <source>
        <dbReference type="Proteomes" id="UP000663828"/>
    </source>
</evidence>
<protein>
    <submittedName>
        <fullName evidence="1">Uncharacterized protein</fullName>
    </submittedName>
</protein>
<comment type="caution">
    <text evidence="1">The sequence shown here is derived from an EMBL/GenBank/DDBJ whole genome shotgun (WGS) entry which is preliminary data.</text>
</comment>
<dbReference type="EMBL" id="CAJNOR010008075">
    <property type="protein sequence ID" value="CAF1628107.1"/>
    <property type="molecule type" value="Genomic_DNA"/>
</dbReference>
<sequence length="40" mass="4648">MILLSDMAMQLCNRRITQVTTNLVRQVAKPIPMKVEDDHH</sequence>
<proteinExistence type="predicted"/>
<feature type="non-terminal residue" evidence="1">
    <location>
        <position position="40"/>
    </location>
</feature>
<gene>
    <name evidence="1" type="ORF">XAT740_LOCUS24054</name>
    <name evidence="2" type="ORF">XAT740_LOCUS51190</name>
</gene>
<evidence type="ECO:0000313" key="1">
    <source>
        <dbReference type="EMBL" id="CAF1208375.1"/>
    </source>
</evidence>
<accession>A0A814WXK5</accession>
<name>A0A814WXK5_ADIRI</name>
<dbReference type="EMBL" id="CAJNOR010001843">
    <property type="protein sequence ID" value="CAF1208375.1"/>
    <property type="molecule type" value="Genomic_DNA"/>
</dbReference>
<keyword evidence="3" id="KW-1185">Reference proteome</keyword>
<evidence type="ECO:0000313" key="2">
    <source>
        <dbReference type="EMBL" id="CAF1628107.1"/>
    </source>
</evidence>
<organism evidence="1 3">
    <name type="scientific">Adineta ricciae</name>
    <name type="common">Rotifer</name>
    <dbReference type="NCBI Taxonomy" id="249248"/>
    <lineage>
        <taxon>Eukaryota</taxon>
        <taxon>Metazoa</taxon>
        <taxon>Spiralia</taxon>
        <taxon>Gnathifera</taxon>
        <taxon>Rotifera</taxon>
        <taxon>Eurotatoria</taxon>
        <taxon>Bdelloidea</taxon>
        <taxon>Adinetida</taxon>
        <taxon>Adinetidae</taxon>
        <taxon>Adineta</taxon>
    </lineage>
</organism>
<dbReference type="AlphaFoldDB" id="A0A814WXK5"/>